<dbReference type="EMBL" id="LAZR01038389">
    <property type="protein sequence ID" value="KKL19687.1"/>
    <property type="molecule type" value="Genomic_DNA"/>
</dbReference>
<name>A0A0F9C0F6_9ZZZZ</name>
<protein>
    <submittedName>
        <fullName evidence="1">Uncharacterized protein</fullName>
    </submittedName>
</protein>
<comment type="caution">
    <text evidence="1">The sequence shown here is derived from an EMBL/GenBank/DDBJ whole genome shotgun (WGS) entry which is preliminary data.</text>
</comment>
<accession>A0A0F9C0F6</accession>
<gene>
    <name evidence="1" type="ORF">LCGC14_2462980</name>
</gene>
<reference evidence="1" key="1">
    <citation type="journal article" date="2015" name="Nature">
        <title>Complex archaea that bridge the gap between prokaryotes and eukaryotes.</title>
        <authorList>
            <person name="Spang A."/>
            <person name="Saw J.H."/>
            <person name="Jorgensen S.L."/>
            <person name="Zaremba-Niedzwiedzka K."/>
            <person name="Martijn J."/>
            <person name="Lind A.E."/>
            <person name="van Eijk R."/>
            <person name="Schleper C."/>
            <person name="Guy L."/>
            <person name="Ettema T.J."/>
        </authorList>
    </citation>
    <scope>NUCLEOTIDE SEQUENCE</scope>
</reference>
<organism evidence="1">
    <name type="scientific">marine sediment metagenome</name>
    <dbReference type="NCBI Taxonomy" id="412755"/>
    <lineage>
        <taxon>unclassified sequences</taxon>
        <taxon>metagenomes</taxon>
        <taxon>ecological metagenomes</taxon>
    </lineage>
</organism>
<dbReference type="AlphaFoldDB" id="A0A0F9C0F6"/>
<evidence type="ECO:0000313" key="1">
    <source>
        <dbReference type="EMBL" id="KKL19687.1"/>
    </source>
</evidence>
<proteinExistence type="predicted"/>
<sequence>MSELVDKYADIRPYNDDEVAASVARLIADNAFIDVLAKYNLPRFISSVPFLARFLVRRQLQKKWGGVNSVEQVQQEVAKYLALLVKRTTSEVTFSGLDLEDSDLDGLQIDLINDVWRWNADFSVECCYVEVTFEGDTTAELVIKNIDNGTSVSQDMGYITDGSYDISQVAVIGTDVYFNWKIANENVKLWKYDSIANTITEIKDCGTNTELPPDDMRGISYDEDNTLYFVLPHQEKQVM</sequence>